<evidence type="ECO:0000256" key="1">
    <source>
        <dbReference type="SAM" id="Coils"/>
    </source>
</evidence>
<gene>
    <name evidence="2" type="primary">mbeD</name>
    <name evidence="2" type="ORF">HEP30_026040</name>
</gene>
<keyword evidence="1" id="KW-0175">Coiled coil</keyword>
<dbReference type="Proteomes" id="UP000531761">
    <property type="component" value="Unassembled WGS sequence"/>
</dbReference>
<dbReference type="AlphaFoldDB" id="A0A8T3UP11"/>
<evidence type="ECO:0000313" key="2">
    <source>
        <dbReference type="EMBL" id="MBB2469479.1"/>
    </source>
</evidence>
<name>A0A8T3UP11_ECOLX</name>
<reference evidence="2 3" key="1">
    <citation type="submission" date="2020-08" db="EMBL/GenBank/DDBJ databases">
        <title>Draft genome sequences of isolates of diverse host origin from the E. coli Reference Center.</title>
        <authorList>
            <person name="Lacher D.W."/>
            <person name="Mammel M.K."/>
            <person name="Gangiredla J."/>
            <person name="Gebru S.T."/>
            <person name="Barnaba T.J."/>
            <person name="Majowicz S.A."/>
            <person name="Dudley E.G."/>
        </authorList>
    </citation>
    <scope>NUCLEOTIDE SEQUENCE [LARGE SCALE GENOMIC DNA]</scope>
    <source>
        <strain evidence="2 3">10.0349</strain>
    </source>
</reference>
<accession>A0A8T3UP11</accession>
<evidence type="ECO:0000313" key="3">
    <source>
        <dbReference type="Proteomes" id="UP000531761"/>
    </source>
</evidence>
<dbReference type="Pfam" id="PF04899">
    <property type="entry name" value="MbeD_MobD"/>
    <property type="match status" value="1"/>
</dbReference>
<organism evidence="2 3">
    <name type="scientific">Escherichia coli</name>
    <dbReference type="NCBI Taxonomy" id="562"/>
    <lineage>
        <taxon>Bacteria</taxon>
        <taxon>Pseudomonadati</taxon>
        <taxon>Pseudomonadota</taxon>
        <taxon>Gammaproteobacteria</taxon>
        <taxon>Enterobacterales</taxon>
        <taxon>Enterobacteriaceae</taxon>
        <taxon>Escherichia</taxon>
    </lineage>
</organism>
<feature type="coiled-coil region" evidence="1">
    <location>
        <begin position="1"/>
        <end position="29"/>
    </location>
</feature>
<dbReference type="InterPro" id="IPR006983">
    <property type="entry name" value="MbeD_MobD"/>
</dbReference>
<protein>
    <submittedName>
        <fullName evidence="2">MbeD family mobilization/exclusion protein</fullName>
    </submittedName>
</protein>
<sequence>MTELEKQLLSALEQLQQDYAQRLNDWESAFVELRRMYMLTRQENEQLSGQVIQLSQQVTTLSGQVTQLSERTEKLSRLYSTKR</sequence>
<proteinExistence type="predicted"/>
<comment type="caution">
    <text evidence="2">The sequence shown here is derived from an EMBL/GenBank/DDBJ whole genome shotgun (WGS) entry which is preliminary data.</text>
</comment>
<dbReference type="EMBL" id="JABWMK020000112">
    <property type="protein sequence ID" value="MBB2469479.1"/>
    <property type="molecule type" value="Genomic_DNA"/>
</dbReference>
<dbReference type="NCBIfam" id="NF033829">
    <property type="entry name" value="plas_excl_MbeD"/>
    <property type="match status" value="1"/>
</dbReference>